<dbReference type="Pfam" id="PF02709">
    <property type="entry name" value="Glyco_transf_7C"/>
    <property type="match status" value="1"/>
</dbReference>
<keyword evidence="5" id="KW-1185">Reference proteome</keyword>
<dbReference type="Gene3D" id="3.90.550.10">
    <property type="entry name" value="Spore Coat Polysaccharide Biosynthesis Protein SpsA, Chain A"/>
    <property type="match status" value="1"/>
</dbReference>
<proteinExistence type="predicted"/>
<dbReference type="GO" id="GO:0016740">
    <property type="term" value="F:transferase activity"/>
    <property type="evidence" value="ECO:0007669"/>
    <property type="project" value="UniProtKB-KW"/>
</dbReference>
<dbReference type="AlphaFoldDB" id="A0A9X3C086"/>
<evidence type="ECO:0000259" key="2">
    <source>
        <dbReference type="Pfam" id="PF00535"/>
    </source>
</evidence>
<dbReference type="SUPFAM" id="SSF53448">
    <property type="entry name" value="Nucleotide-diphospho-sugar transferases"/>
    <property type="match status" value="1"/>
</dbReference>
<sequence length="277" mass="32253">MNKKVSIIVPCYNQAQYLEEALQSVLCQTYDNWECIIVNDGSPDNTEEIIEKWCKKDGRFKNIYQKNGGLSSARNLGISVAIGEVILPLDADDKIGLNYVSLAIEAFEKNSSLKVVYCKAEKFGEEIGEWKLPSFSLFNLSRNNLIFCSAFFKKEDWKSVGGYDISMKHGWEDWEFWIAILKNGGTVKRLEEVDFYYRIKKTSMLQSMNRKNEIDILNYLSVKHVDFFVKYYGSFKEMEHQLTVLEKMNELNLKSEKFVIDVFCKKFFGFTVFGKYK</sequence>
<dbReference type="Pfam" id="PF00535">
    <property type="entry name" value="Glycos_transf_2"/>
    <property type="match status" value="1"/>
</dbReference>
<dbReference type="RefSeq" id="WP_264285622.1">
    <property type="nucleotide sequence ID" value="NZ_JAOZEV010000002.1"/>
</dbReference>
<organism evidence="4 5">
    <name type="scientific">Flavobacterium frigoritolerans</name>
    <dbReference type="NCBI Taxonomy" id="2987686"/>
    <lineage>
        <taxon>Bacteria</taxon>
        <taxon>Pseudomonadati</taxon>
        <taxon>Bacteroidota</taxon>
        <taxon>Flavobacteriia</taxon>
        <taxon>Flavobacteriales</taxon>
        <taxon>Flavobacteriaceae</taxon>
        <taxon>Flavobacterium</taxon>
    </lineage>
</organism>
<dbReference type="EMBL" id="JAOZEV010000002">
    <property type="protein sequence ID" value="MCV9931255.1"/>
    <property type="molecule type" value="Genomic_DNA"/>
</dbReference>
<comment type="caution">
    <text evidence="4">The sequence shown here is derived from an EMBL/GenBank/DDBJ whole genome shotgun (WGS) entry which is preliminary data.</text>
</comment>
<reference evidence="4" key="1">
    <citation type="submission" date="2022-10" db="EMBL/GenBank/DDBJ databases">
        <title>Two novel species of Flavobacterium.</title>
        <authorList>
            <person name="Liu Q."/>
            <person name="Xin Y.-H."/>
        </authorList>
    </citation>
    <scope>NUCLEOTIDE SEQUENCE</scope>
    <source>
        <strain evidence="4">LS1R47</strain>
    </source>
</reference>
<dbReference type="InterPro" id="IPR001173">
    <property type="entry name" value="Glyco_trans_2-like"/>
</dbReference>
<keyword evidence="1" id="KW-0808">Transferase</keyword>
<evidence type="ECO:0000313" key="4">
    <source>
        <dbReference type="EMBL" id="MCV9931255.1"/>
    </source>
</evidence>
<feature type="domain" description="Glycosyltransferase 2-like" evidence="2">
    <location>
        <begin position="6"/>
        <end position="144"/>
    </location>
</feature>
<evidence type="ECO:0000256" key="1">
    <source>
        <dbReference type="ARBA" id="ARBA00022679"/>
    </source>
</evidence>
<dbReference type="GO" id="GO:0044010">
    <property type="term" value="P:single-species biofilm formation"/>
    <property type="evidence" value="ECO:0007669"/>
    <property type="project" value="TreeGrafter"/>
</dbReference>
<dbReference type="InterPro" id="IPR029044">
    <property type="entry name" value="Nucleotide-diphossugar_trans"/>
</dbReference>
<protein>
    <submittedName>
        <fullName evidence="4">Glycosyltransferase family 2 protein</fullName>
    </submittedName>
</protein>
<gene>
    <name evidence="4" type="ORF">OIU80_03095</name>
</gene>
<dbReference type="Proteomes" id="UP001151133">
    <property type="component" value="Unassembled WGS sequence"/>
</dbReference>
<evidence type="ECO:0000259" key="3">
    <source>
        <dbReference type="Pfam" id="PF02709"/>
    </source>
</evidence>
<feature type="domain" description="Galactosyltransferase C-terminal" evidence="3">
    <location>
        <begin position="149"/>
        <end position="201"/>
    </location>
</feature>
<evidence type="ECO:0000313" key="5">
    <source>
        <dbReference type="Proteomes" id="UP001151133"/>
    </source>
</evidence>
<dbReference type="PANTHER" id="PTHR43685">
    <property type="entry name" value="GLYCOSYLTRANSFERASE"/>
    <property type="match status" value="1"/>
</dbReference>
<accession>A0A9X3C086</accession>
<dbReference type="InterPro" id="IPR027791">
    <property type="entry name" value="Galactosyl_T_C"/>
</dbReference>
<name>A0A9X3C086_9FLAO</name>
<dbReference type="CDD" id="cd00761">
    <property type="entry name" value="Glyco_tranf_GTA_type"/>
    <property type="match status" value="1"/>
</dbReference>
<dbReference type="PANTHER" id="PTHR43685:SF2">
    <property type="entry name" value="GLYCOSYLTRANSFERASE 2-LIKE DOMAIN-CONTAINING PROTEIN"/>
    <property type="match status" value="1"/>
</dbReference>
<dbReference type="InterPro" id="IPR050834">
    <property type="entry name" value="Glycosyltransf_2"/>
</dbReference>